<gene>
    <name evidence="1" type="ORF">PIB30_088821</name>
</gene>
<name>A0ABU6RU98_9FABA</name>
<evidence type="ECO:0000313" key="2">
    <source>
        <dbReference type="Proteomes" id="UP001341840"/>
    </source>
</evidence>
<comment type="caution">
    <text evidence="1">The sequence shown here is derived from an EMBL/GenBank/DDBJ whole genome shotgun (WGS) entry which is preliminary data.</text>
</comment>
<proteinExistence type="predicted"/>
<dbReference type="EMBL" id="JASCZI010031838">
    <property type="protein sequence ID" value="MED6127524.1"/>
    <property type="molecule type" value="Genomic_DNA"/>
</dbReference>
<dbReference type="Proteomes" id="UP001341840">
    <property type="component" value="Unassembled WGS sequence"/>
</dbReference>
<protein>
    <submittedName>
        <fullName evidence="1">Uncharacterized protein</fullName>
    </submittedName>
</protein>
<keyword evidence="2" id="KW-1185">Reference proteome</keyword>
<sequence>MAFAVGHVGACGQQDWAAFERSPLNKLIHIFTFLTDFGPICQTSVHEPVARFLNPLPRWTPFSYFNVDHGPSHVHEIFLYT</sequence>
<reference evidence="1 2" key="1">
    <citation type="journal article" date="2023" name="Plants (Basel)">
        <title>Bridging the Gap: Combining Genomics and Transcriptomics Approaches to Understand Stylosanthes scabra, an Orphan Legume from the Brazilian Caatinga.</title>
        <authorList>
            <person name="Ferreira-Neto J.R.C."/>
            <person name="da Silva M.D."/>
            <person name="Binneck E."/>
            <person name="de Melo N.F."/>
            <person name="da Silva R.H."/>
            <person name="de Melo A.L.T.M."/>
            <person name="Pandolfi V."/>
            <person name="Bustamante F.O."/>
            <person name="Brasileiro-Vidal A.C."/>
            <person name="Benko-Iseppon A.M."/>
        </authorList>
    </citation>
    <scope>NUCLEOTIDE SEQUENCE [LARGE SCALE GENOMIC DNA]</scope>
    <source>
        <tissue evidence="1">Leaves</tissue>
    </source>
</reference>
<accession>A0ABU6RU98</accession>
<feature type="non-terminal residue" evidence="1">
    <location>
        <position position="81"/>
    </location>
</feature>
<evidence type="ECO:0000313" key="1">
    <source>
        <dbReference type="EMBL" id="MED6127524.1"/>
    </source>
</evidence>
<organism evidence="1 2">
    <name type="scientific">Stylosanthes scabra</name>
    <dbReference type="NCBI Taxonomy" id="79078"/>
    <lineage>
        <taxon>Eukaryota</taxon>
        <taxon>Viridiplantae</taxon>
        <taxon>Streptophyta</taxon>
        <taxon>Embryophyta</taxon>
        <taxon>Tracheophyta</taxon>
        <taxon>Spermatophyta</taxon>
        <taxon>Magnoliopsida</taxon>
        <taxon>eudicotyledons</taxon>
        <taxon>Gunneridae</taxon>
        <taxon>Pentapetalae</taxon>
        <taxon>rosids</taxon>
        <taxon>fabids</taxon>
        <taxon>Fabales</taxon>
        <taxon>Fabaceae</taxon>
        <taxon>Papilionoideae</taxon>
        <taxon>50 kb inversion clade</taxon>
        <taxon>dalbergioids sensu lato</taxon>
        <taxon>Dalbergieae</taxon>
        <taxon>Pterocarpus clade</taxon>
        <taxon>Stylosanthes</taxon>
    </lineage>
</organism>